<gene>
    <name evidence="2" type="ORF">FSB_LOCUS28237</name>
</gene>
<proteinExistence type="predicted"/>
<feature type="compositionally biased region" description="Basic and acidic residues" evidence="1">
    <location>
        <begin position="22"/>
        <end position="52"/>
    </location>
</feature>
<dbReference type="PANTHER" id="PTHR48478:SF1">
    <property type="entry name" value="LECTIN-LIKE"/>
    <property type="match status" value="1"/>
</dbReference>
<organism evidence="2">
    <name type="scientific">Fagus sylvatica</name>
    <name type="common">Beechnut</name>
    <dbReference type="NCBI Taxonomy" id="28930"/>
    <lineage>
        <taxon>Eukaryota</taxon>
        <taxon>Viridiplantae</taxon>
        <taxon>Streptophyta</taxon>
        <taxon>Embryophyta</taxon>
        <taxon>Tracheophyta</taxon>
        <taxon>Spermatophyta</taxon>
        <taxon>Magnoliopsida</taxon>
        <taxon>eudicotyledons</taxon>
        <taxon>Gunneridae</taxon>
        <taxon>Pentapetalae</taxon>
        <taxon>rosids</taxon>
        <taxon>fabids</taxon>
        <taxon>Fagales</taxon>
        <taxon>Fagaceae</taxon>
        <taxon>Fagus</taxon>
    </lineage>
</organism>
<dbReference type="PANTHER" id="PTHR48478">
    <property type="entry name" value="LECTIN-LIKE"/>
    <property type="match status" value="1"/>
</dbReference>
<name>A0A2N9GLC2_FAGSY</name>
<dbReference type="InterPro" id="IPR025886">
    <property type="entry name" value="PP2-like"/>
</dbReference>
<dbReference type="Pfam" id="PF14299">
    <property type="entry name" value="PP2"/>
    <property type="match status" value="1"/>
</dbReference>
<dbReference type="InterPro" id="IPR052147">
    <property type="entry name" value="PP2-like/Lectin"/>
</dbReference>
<feature type="region of interest" description="Disordered" evidence="1">
    <location>
        <begin position="1"/>
        <end position="68"/>
    </location>
</feature>
<dbReference type="AlphaFoldDB" id="A0A2N9GLC2"/>
<dbReference type="GO" id="GO:0030246">
    <property type="term" value="F:carbohydrate binding"/>
    <property type="evidence" value="ECO:0007669"/>
    <property type="project" value="InterPro"/>
</dbReference>
<reference evidence="2" key="1">
    <citation type="submission" date="2018-02" db="EMBL/GenBank/DDBJ databases">
        <authorList>
            <person name="Cohen D.B."/>
            <person name="Kent A.D."/>
        </authorList>
    </citation>
    <scope>NUCLEOTIDE SEQUENCE</scope>
</reference>
<evidence type="ECO:0000313" key="2">
    <source>
        <dbReference type="EMBL" id="SPD00355.1"/>
    </source>
</evidence>
<protein>
    <submittedName>
        <fullName evidence="2">Uncharacterized protein</fullName>
    </submittedName>
</protein>
<accession>A0A2N9GLC2</accession>
<sequence>MQEDYYEEMGASQSTPSQAEAPKPEPNKESNNTEEKPTEAKPSETIAKEAAEKAAPISHNNEAILKDADSPIEKSSLDRLYDQLHAGELSNQKGKASERPCDIHMESIICISIWLTRNPTGTASSCMQGNLSITWAADSRYWQWPYLKETSGLSVDVAELLNVCWLEVHGKFETTKLSPGTLYEVAFEIMLKDPAYGWEVPVNVRLILPDGNKQEHKENLMKKPRGQWIEIPVGEFVTSQEKTGEIEFSIYEYEGGMWKRGLLIKGVAIRPKC</sequence>
<evidence type="ECO:0000256" key="1">
    <source>
        <dbReference type="SAM" id="MobiDB-lite"/>
    </source>
</evidence>
<dbReference type="EMBL" id="OIVN01002079">
    <property type="protein sequence ID" value="SPD00355.1"/>
    <property type="molecule type" value="Genomic_DNA"/>
</dbReference>